<sequence length="208" mass="24485">MVHRPRMRKRVHAIRRGPDGSAFQKCEKCGLSVVIALADMHECLDHSKSKNAKKLKGRQRQSEIFTRPHNIQDEPRSAFLFFMEDFGKICKDGNEIAIDTEGFERWKKMSKEERQPYVIKAEKVNLAHTKALIEEENDIDMSWVDDEADSAEVGKFDESYIEYEYYDDSEYDEYDDLRSSDSLFFWSEISDSFDSKDWAKRCLNILRN</sequence>
<dbReference type="PANTHER" id="PTHR47658">
    <property type="entry name" value="HIGH MOBILITY GROUP B PROTEIN 12-RELATED"/>
    <property type="match status" value="1"/>
</dbReference>
<organism evidence="3 4">
    <name type="scientific">Cinchona calisaya</name>
    <dbReference type="NCBI Taxonomy" id="153742"/>
    <lineage>
        <taxon>Eukaryota</taxon>
        <taxon>Viridiplantae</taxon>
        <taxon>Streptophyta</taxon>
        <taxon>Embryophyta</taxon>
        <taxon>Tracheophyta</taxon>
        <taxon>Spermatophyta</taxon>
        <taxon>Magnoliopsida</taxon>
        <taxon>eudicotyledons</taxon>
        <taxon>Gunneridae</taxon>
        <taxon>Pentapetalae</taxon>
        <taxon>asterids</taxon>
        <taxon>lamiids</taxon>
        <taxon>Gentianales</taxon>
        <taxon>Rubiaceae</taxon>
        <taxon>Cinchonoideae</taxon>
        <taxon>Cinchoneae</taxon>
        <taxon>Cinchona</taxon>
    </lineage>
</organism>
<feature type="domain" description="HMG box" evidence="2">
    <location>
        <begin position="72"/>
        <end position="136"/>
    </location>
</feature>
<dbReference type="PROSITE" id="PS50118">
    <property type="entry name" value="HMG_BOX_2"/>
    <property type="match status" value="1"/>
</dbReference>
<keyword evidence="1" id="KW-0539">Nucleus</keyword>
<gene>
    <name evidence="3" type="ORF">ACH5RR_016875</name>
</gene>
<keyword evidence="4" id="KW-1185">Reference proteome</keyword>
<dbReference type="Gene3D" id="1.10.30.10">
    <property type="entry name" value="High mobility group box domain"/>
    <property type="match status" value="1"/>
</dbReference>
<evidence type="ECO:0000256" key="1">
    <source>
        <dbReference type="PROSITE-ProRule" id="PRU00267"/>
    </source>
</evidence>
<name>A0ABD2ZX56_9GENT</name>
<dbReference type="AlphaFoldDB" id="A0ABD2ZX56"/>
<dbReference type="PANTHER" id="PTHR47658:SF2">
    <property type="entry name" value="HMG-BOX (HIGH MOBILITY GROUP) DNA-BINDING FAMILY PROTEIN"/>
    <property type="match status" value="1"/>
</dbReference>
<proteinExistence type="predicted"/>
<feature type="DNA-binding region" description="HMG box" evidence="1">
    <location>
        <begin position="72"/>
        <end position="136"/>
    </location>
</feature>
<dbReference type="Proteomes" id="UP001630127">
    <property type="component" value="Unassembled WGS sequence"/>
</dbReference>
<reference evidence="3 4" key="1">
    <citation type="submission" date="2024-11" db="EMBL/GenBank/DDBJ databases">
        <title>A near-complete genome assembly of Cinchona calisaya.</title>
        <authorList>
            <person name="Lian D.C."/>
            <person name="Zhao X.W."/>
            <person name="Wei L."/>
        </authorList>
    </citation>
    <scope>NUCLEOTIDE SEQUENCE [LARGE SCALE GENOMIC DNA]</scope>
    <source>
        <tissue evidence="3">Nenye</tissue>
    </source>
</reference>
<dbReference type="EMBL" id="JBJUIK010000007">
    <property type="protein sequence ID" value="KAL3524041.1"/>
    <property type="molecule type" value="Genomic_DNA"/>
</dbReference>
<dbReference type="GO" id="GO:0003677">
    <property type="term" value="F:DNA binding"/>
    <property type="evidence" value="ECO:0007669"/>
    <property type="project" value="UniProtKB-UniRule"/>
</dbReference>
<protein>
    <recommendedName>
        <fullName evidence="2">HMG box domain-containing protein</fullName>
    </recommendedName>
</protein>
<dbReference type="InterPro" id="IPR009071">
    <property type="entry name" value="HMG_box_dom"/>
</dbReference>
<accession>A0ABD2ZX56</accession>
<keyword evidence="1" id="KW-0238">DNA-binding</keyword>
<evidence type="ECO:0000313" key="3">
    <source>
        <dbReference type="EMBL" id="KAL3524041.1"/>
    </source>
</evidence>
<dbReference type="SUPFAM" id="SSF47095">
    <property type="entry name" value="HMG-box"/>
    <property type="match status" value="1"/>
</dbReference>
<evidence type="ECO:0000313" key="4">
    <source>
        <dbReference type="Proteomes" id="UP001630127"/>
    </source>
</evidence>
<dbReference type="GO" id="GO:0005634">
    <property type="term" value="C:nucleus"/>
    <property type="evidence" value="ECO:0007669"/>
    <property type="project" value="UniProtKB-UniRule"/>
</dbReference>
<evidence type="ECO:0000259" key="2">
    <source>
        <dbReference type="PROSITE" id="PS50118"/>
    </source>
</evidence>
<dbReference type="InterPro" id="IPR036910">
    <property type="entry name" value="HMG_box_dom_sf"/>
</dbReference>
<comment type="caution">
    <text evidence="3">The sequence shown here is derived from an EMBL/GenBank/DDBJ whole genome shotgun (WGS) entry which is preliminary data.</text>
</comment>